<feature type="signal peptide" evidence="9">
    <location>
        <begin position="1"/>
        <end position="21"/>
    </location>
</feature>
<keyword evidence="8 9" id="KW-0624">Polysaccharide degradation</keyword>
<dbReference type="GO" id="GO:0045493">
    <property type="term" value="P:xylan catabolic process"/>
    <property type="evidence" value="ECO:0007669"/>
    <property type="project" value="UniProtKB-UniRule"/>
</dbReference>
<dbReference type="GeneID" id="19308858"/>
<dbReference type="SUPFAM" id="SSF53474">
    <property type="entry name" value="alpha/beta-Hydrolases"/>
    <property type="match status" value="2"/>
</dbReference>
<dbReference type="GO" id="GO:0052689">
    <property type="term" value="F:carboxylic ester hydrolase activity"/>
    <property type="evidence" value="ECO:0007669"/>
    <property type="project" value="UniProtKB-KW"/>
</dbReference>
<evidence type="ECO:0000256" key="3">
    <source>
        <dbReference type="ARBA" id="ARBA00022525"/>
    </source>
</evidence>
<sequence length="305" mass="33086">MKSTTFFPVFLGLLFALFAHAASVDKRQSRGSLQQVTNWGPNPTNVPMYVYIPNNLASSPGIVLAIHYCTGSAQAYYQGSPYAQLAEQYGFIVIYPSSPRQGACWDVSSQATLTHNGGGDSNSIANMVTWAISEYGADSSKVFVTGSSSGAMMTNVLAAAYPELFQAASVYSGVPAGCFYSSTNAVDAWNSTCALGDVMDTPQQWGNVARAMYPGYSGARPKMLIWHGTADTTLYPQNYFETMKQWTNVFGYNYNAPQIVEVNNPQSGYNRTIWGPDVEGIYAQGVGHTVPINGTQDMIWFGFEA</sequence>
<protein>
    <recommendedName>
        <fullName evidence="9">Carboxylic ester hydrolase</fullName>
        <ecNumber evidence="9">3.1.1.-</ecNumber>
    </recommendedName>
</protein>
<dbReference type="HOGENOM" id="CLU_027551_1_1_1"/>
<keyword evidence="6" id="KW-0325">Glycoprotein</keyword>
<keyword evidence="11" id="KW-1185">Reference proteome</keyword>
<keyword evidence="3 9" id="KW-0964">Secreted</keyword>
<dbReference type="EMBL" id="KB469306">
    <property type="protein sequence ID" value="EPQ53387.1"/>
    <property type="molecule type" value="Genomic_DNA"/>
</dbReference>
<gene>
    <name evidence="10" type="ORF">GLOTRDRAFT_78995</name>
</gene>
<evidence type="ECO:0000313" key="11">
    <source>
        <dbReference type="Proteomes" id="UP000030669"/>
    </source>
</evidence>
<dbReference type="GO" id="GO:0005576">
    <property type="term" value="C:extracellular region"/>
    <property type="evidence" value="ECO:0007669"/>
    <property type="project" value="UniProtKB-SubCell"/>
</dbReference>
<evidence type="ECO:0000256" key="9">
    <source>
        <dbReference type="RuleBase" id="RU367147"/>
    </source>
</evidence>
<comment type="similarity">
    <text evidence="9">Belongs to the carbohydrate esterase 1 (CE1) family.</text>
</comment>
<keyword evidence="4 9" id="KW-0732">Signal</keyword>
<reference evidence="10 11" key="1">
    <citation type="journal article" date="2012" name="Science">
        <title>The Paleozoic origin of enzymatic lignin decomposition reconstructed from 31 fungal genomes.</title>
        <authorList>
            <person name="Floudas D."/>
            <person name="Binder M."/>
            <person name="Riley R."/>
            <person name="Barry K."/>
            <person name="Blanchette R.A."/>
            <person name="Henrissat B."/>
            <person name="Martinez A.T."/>
            <person name="Otillar R."/>
            <person name="Spatafora J.W."/>
            <person name="Yadav J.S."/>
            <person name="Aerts A."/>
            <person name="Benoit I."/>
            <person name="Boyd A."/>
            <person name="Carlson A."/>
            <person name="Copeland A."/>
            <person name="Coutinho P.M."/>
            <person name="de Vries R.P."/>
            <person name="Ferreira P."/>
            <person name="Findley K."/>
            <person name="Foster B."/>
            <person name="Gaskell J."/>
            <person name="Glotzer D."/>
            <person name="Gorecki P."/>
            <person name="Heitman J."/>
            <person name="Hesse C."/>
            <person name="Hori C."/>
            <person name="Igarashi K."/>
            <person name="Jurgens J.A."/>
            <person name="Kallen N."/>
            <person name="Kersten P."/>
            <person name="Kohler A."/>
            <person name="Kuees U."/>
            <person name="Kumar T.K.A."/>
            <person name="Kuo A."/>
            <person name="LaButti K."/>
            <person name="Larrondo L.F."/>
            <person name="Lindquist E."/>
            <person name="Ling A."/>
            <person name="Lombard V."/>
            <person name="Lucas S."/>
            <person name="Lundell T."/>
            <person name="Martin R."/>
            <person name="McLaughlin D.J."/>
            <person name="Morgenstern I."/>
            <person name="Morin E."/>
            <person name="Murat C."/>
            <person name="Nagy L.G."/>
            <person name="Nolan M."/>
            <person name="Ohm R.A."/>
            <person name="Patyshakuliyeva A."/>
            <person name="Rokas A."/>
            <person name="Ruiz-Duenas F.J."/>
            <person name="Sabat G."/>
            <person name="Salamov A."/>
            <person name="Samejima M."/>
            <person name="Schmutz J."/>
            <person name="Slot J.C."/>
            <person name="St John F."/>
            <person name="Stenlid J."/>
            <person name="Sun H."/>
            <person name="Sun S."/>
            <person name="Syed K."/>
            <person name="Tsang A."/>
            <person name="Wiebenga A."/>
            <person name="Young D."/>
            <person name="Pisabarro A."/>
            <person name="Eastwood D.C."/>
            <person name="Martin F."/>
            <person name="Cullen D."/>
            <person name="Grigoriev I.V."/>
            <person name="Hibbett D.S."/>
        </authorList>
    </citation>
    <scope>NUCLEOTIDE SEQUENCE [LARGE SCALE GENOMIC DNA]</scope>
    <source>
        <strain evidence="10 11">ATCC 11539</strain>
    </source>
</reference>
<dbReference type="eggNOG" id="ENOG502QTDU">
    <property type="taxonomic scope" value="Eukaryota"/>
</dbReference>
<dbReference type="NCBIfam" id="TIGR01840">
    <property type="entry name" value="esterase_phb"/>
    <property type="match status" value="1"/>
</dbReference>
<evidence type="ECO:0000313" key="10">
    <source>
        <dbReference type="EMBL" id="EPQ53387.1"/>
    </source>
</evidence>
<comment type="subcellular location">
    <subcellularLocation>
        <location evidence="1 9">Secreted</location>
    </subcellularLocation>
</comment>
<dbReference type="Proteomes" id="UP000030669">
    <property type="component" value="Unassembled WGS sequence"/>
</dbReference>
<dbReference type="InterPro" id="IPR029058">
    <property type="entry name" value="AB_hydrolase_fold"/>
</dbReference>
<dbReference type="EC" id="3.1.1.-" evidence="9"/>
<dbReference type="OrthoDB" id="2425929at2759"/>
<keyword evidence="2 9" id="KW-0719">Serine esterase</keyword>
<evidence type="ECO:0000256" key="1">
    <source>
        <dbReference type="ARBA" id="ARBA00004613"/>
    </source>
</evidence>
<accession>S7Q1I9</accession>
<dbReference type="PANTHER" id="PTHR43037:SF3">
    <property type="entry name" value="FERULOYL ESTERASE B"/>
    <property type="match status" value="1"/>
</dbReference>
<dbReference type="AlphaFoldDB" id="S7Q1I9"/>
<proteinExistence type="inferred from homology"/>
<evidence type="ECO:0000256" key="5">
    <source>
        <dbReference type="ARBA" id="ARBA00022801"/>
    </source>
</evidence>
<dbReference type="Pfam" id="PF10503">
    <property type="entry name" value="Esterase_PHB"/>
    <property type="match status" value="1"/>
</dbReference>
<evidence type="ECO:0000256" key="6">
    <source>
        <dbReference type="ARBA" id="ARBA00023180"/>
    </source>
</evidence>
<feature type="chain" id="PRO_5029035795" description="Carboxylic ester hydrolase" evidence="9">
    <location>
        <begin position="22"/>
        <end position="305"/>
    </location>
</feature>
<name>S7Q1I9_GLOTA</name>
<organism evidence="10 11">
    <name type="scientific">Gloeophyllum trabeum (strain ATCC 11539 / FP-39264 / Madison 617)</name>
    <name type="common">Brown rot fungus</name>
    <dbReference type="NCBI Taxonomy" id="670483"/>
    <lineage>
        <taxon>Eukaryota</taxon>
        <taxon>Fungi</taxon>
        <taxon>Dikarya</taxon>
        <taxon>Basidiomycota</taxon>
        <taxon>Agaricomycotina</taxon>
        <taxon>Agaricomycetes</taxon>
        <taxon>Gloeophyllales</taxon>
        <taxon>Gloeophyllaceae</taxon>
        <taxon>Gloeophyllum</taxon>
    </lineage>
</organism>
<comment type="function">
    <text evidence="9">Esterase involved in the hydrolysis of xylan, a major structural heterogeneous polysaccharide found in plant biomass representing the second most abundant polysaccharide in the biosphere, after cellulose.</text>
</comment>
<evidence type="ECO:0000256" key="2">
    <source>
        <dbReference type="ARBA" id="ARBA00022487"/>
    </source>
</evidence>
<dbReference type="InterPro" id="IPR050955">
    <property type="entry name" value="Plant_Biomass_Hydrol_Est"/>
</dbReference>
<evidence type="ECO:0000256" key="4">
    <source>
        <dbReference type="ARBA" id="ARBA00022729"/>
    </source>
</evidence>
<dbReference type="PANTHER" id="PTHR43037">
    <property type="entry name" value="UNNAMED PRODUCT-RELATED"/>
    <property type="match status" value="1"/>
</dbReference>
<evidence type="ECO:0000256" key="8">
    <source>
        <dbReference type="ARBA" id="ARBA00023326"/>
    </source>
</evidence>
<keyword evidence="7 9" id="KW-0119">Carbohydrate metabolism</keyword>
<dbReference type="KEGG" id="gtr:GLOTRDRAFT_78995"/>
<dbReference type="InterPro" id="IPR010126">
    <property type="entry name" value="Esterase_phb"/>
</dbReference>
<keyword evidence="5 9" id="KW-0378">Hydrolase</keyword>
<dbReference type="OMA" id="RMYIYVP"/>
<evidence type="ECO:0000256" key="7">
    <source>
        <dbReference type="ARBA" id="ARBA00023277"/>
    </source>
</evidence>
<dbReference type="Gene3D" id="3.40.50.1820">
    <property type="entry name" value="alpha/beta hydrolase"/>
    <property type="match status" value="1"/>
</dbReference>
<dbReference type="RefSeq" id="XP_007868635.1">
    <property type="nucleotide sequence ID" value="XM_007870444.1"/>
</dbReference>